<organism evidence="9 10">
    <name type="scientific">Azonexus hydrophilus</name>
    <dbReference type="NCBI Taxonomy" id="418702"/>
    <lineage>
        <taxon>Bacteria</taxon>
        <taxon>Pseudomonadati</taxon>
        <taxon>Pseudomonadota</taxon>
        <taxon>Betaproteobacteria</taxon>
        <taxon>Rhodocyclales</taxon>
        <taxon>Azonexaceae</taxon>
        <taxon>Azonexus</taxon>
    </lineage>
</organism>
<dbReference type="PANTHER" id="PTHR11469">
    <property type="entry name" value="GLUCOSE-6-PHOSPHATE ISOMERASE"/>
    <property type="match status" value="1"/>
</dbReference>
<dbReference type="RefSeq" id="WP_076095411.1">
    <property type="nucleotide sequence ID" value="NZ_MTHD01000004.1"/>
</dbReference>
<dbReference type="EC" id="5.3.1.9" evidence="7"/>
<feature type="active site" evidence="7">
    <location>
        <position position="495"/>
    </location>
</feature>
<keyword evidence="4 7" id="KW-0324">Glycolysis</keyword>
<dbReference type="UniPathway" id="UPA00138"/>
<dbReference type="Gene3D" id="3.40.50.10490">
    <property type="entry name" value="Glucose-6-phosphate isomerase like protein, domain 1"/>
    <property type="match status" value="2"/>
</dbReference>
<dbReference type="Gene3D" id="1.10.1390.10">
    <property type="match status" value="1"/>
</dbReference>
<keyword evidence="3 7" id="KW-0312">Gluconeogenesis</keyword>
<evidence type="ECO:0000256" key="3">
    <source>
        <dbReference type="ARBA" id="ARBA00022432"/>
    </source>
</evidence>
<dbReference type="UniPathway" id="UPA00109">
    <property type="reaction ID" value="UER00181"/>
</dbReference>
<dbReference type="NCBIfam" id="NF001211">
    <property type="entry name" value="PRK00179.1"/>
    <property type="match status" value="1"/>
</dbReference>
<dbReference type="GO" id="GO:0006094">
    <property type="term" value="P:gluconeogenesis"/>
    <property type="evidence" value="ECO:0007669"/>
    <property type="project" value="UniProtKB-UniRule"/>
</dbReference>
<dbReference type="PROSITE" id="PS00174">
    <property type="entry name" value="P_GLUCOSE_ISOMERASE_2"/>
    <property type="match status" value="1"/>
</dbReference>
<keyword evidence="5 7" id="KW-0413">Isomerase</keyword>
<comment type="similarity">
    <text evidence="2 7 8">Belongs to the GPI family.</text>
</comment>
<dbReference type="OrthoDB" id="140919at2"/>
<dbReference type="PROSITE" id="PS00765">
    <property type="entry name" value="P_GLUCOSE_ISOMERASE_1"/>
    <property type="match status" value="1"/>
</dbReference>
<dbReference type="EMBL" id="MTHD01000004">
    <property type="protein sequence ID" value="OMG52893.1"/>
    <property type="molecule type" value="Genomic_DNA"/>
</dbReference>
<comment type="caution">
    <text evidence="9">The sequence shown here is derived from an EMBL/GenBank/DDBJ whole genome shotgun (WGS) entry which is preliminary data.</text>
</comment>
<comment type="function">
    <text evidence="7">Catalyzes the reversible isomerization of glucose-6-phosphate to fructose-6-phosphate.</text>
</comment>
<dbReference type="GO" id="GO:0005829">
    <property type="term" value="C:cytosol"/>
    <property type="evidence" value="ECO:0007669"/>
    <property type="project" value="TreeGrafter"/>
</dbReference>
<dbReference type="PRINTS" id="PR00662">
    <property type="entry name" value="G6PISOMERASE"/>
</dbReference>
<evidence type="ECO:0000313" key="9">
    <source>
        <dbReference type="EMBL" id="OMG52893.1"/>
    </source>
</evidence>
<dbReference type="GO" id="GO:0051156">
    <property type="term" value="P:glucose 6-phosphate metabolic process"/>
    <property type="evidence" value="ECO:0007669"/>
    <property type="project" value="TreeGrafter"/>
</dbReference>
<evidence type="ECO:0000256" key="5">
    <source>
        <dbReference type="ARBA" id="ARBA00023235"/>
    </source>
</evidence>
<dbReference type="InterPro" id="IPR023096">
    <property type="entry name" value="G6P_Isomerase_C"/>
</dbReference>
<evidence type="ECO:0000256" key="6">
    <source>
        <dbReference type="ARBA" id="ARBA00029321"/>
    </source>
</evidence>
<dbReference type="GO" id="GO:0048029">
    <property type="term" value="F:monosaccharide binding"/>
    <property type="evidence" value="ECO:0007669"/>
    <property type="project" value="TreeGrafter"/>
</dbReference>
<feature type="active site" evidence="7">
    <location>
        <position position="375"/>
    </location>
</feature>
<dbReference type="InterPro" id="IPR035482">
    <property type="entry name" value="SIS_PGI_2"/>
</dbReference>
<dbReference type="PROSITE" id="PS51463">
    <property type="entry name" value="P_GLUCOSE_ISOMERASE_3"/>
    <property type="match status" value="1"/>
</dbReference>
<dbReference type="InterPro" id="IPR018189">
    <property type="entry name" value="Phosphoglucose_isomerase_CS"/>
</dbReference>
<evidence type="ECO:0000256" key="8">
    <source>
        <dbReference type="RuleBase" id="RU000612"/>
    </source>
</evidence>
<dbReference type="PANTHER" id="PTHR11469:SF1">
    <property type="entry name" value="GLUCOSE-6-PHOSPHATE ISOMERASE"/>
    <property type="match status" value="1"/>
</dbReference>
<dbReference type="GO" id="GO:0004347">
    <property type="term" value="F:glucose-6-phosphate isomerase activity"/>
    <property type="evidence" value="ECO:0007669"/>
    <property type="project" value="UniProtKB-UniRule"/>
</dbReference>
<name>A0A1R1I2E3_9RHOO</name>
<dbReference type="Pfam" id="PF00342">
    <property type="entry name" value="PGI"/>
    <property type="match status" value="1"/>
</dbReference>
<dbReference type="InterPro" id="IPR001672">
    <property type="entry name" value="G6P_Isomerase"/>
</dbReference>
<proteinExistence type="inferred from homology"/>
<dbReference type="GO" id="GO:0097367">
    <property type="term" value="F:carbohydrate derivative binding"/>
    <property type="evidence" value="ECO:0007669"/>
    <property type="project" value="InterPro"/>
</dbReference>
<comment type="catalytic activity">
    <reaction evidence="6 7 8">
        <text>alpha-D-glucose 6-phosphate = beta-D-fructose 6-phosphate</text>
        <dbReference type="Rhea" id="RHEA:11816"/>
        <dbReference type="ChEBI" id="CHEBI:57634"/>
        <dbReference type="ChEBI" id="CHEBI:58225"/>
        <dbReference type="EC" id="5.3.1.9"/>
    </reaction>
</comment>
<dbReference type="HAMAP" id="MF_00473">
    <property type="entry name" value="G6P_isomerase"/>
    <property type="match status" value="1"/>
</dbReference>
<dbReference type="AlphaFoldDB" id="A0A1R1I2E3"/>
<dbReference type="CDD" id="cd05015">
    <property type="entry name" value="SIS_PGI_1"/>
    <property type="match status" value="1"/>
</dbReference>
<reference evidence="9 10" key="1">
    <citation type="submission" date="2016-10" db="EMBL/GenBank/DDBJ databases">
        <title>Alkaliphiles isolated from bioreactors.</title>
        <authorList>
            <person name="Salah Z."/>
            <person name="Rout S.P."/>
            <person name="Humphreys P.N."/>
        </authorList>
    </citation>
    <scope>NUCLEOTIDE SEQUENCE [LARGE SCALE GENOMIC DNA]</scope>
    <source>
        <strain evidence="9 10">ZS02</strain>
    </source>
</reference>
<dbReference type="STRING" id="418702.BJN45_11595"/>
<protein>
    <recommendedName>
        <fullName evidence="7">Glucose-6-phosphate isomerase</fullName>
        <shortName evidence="7">GPI</shortName>
        <ecNumber evidence="7">5.3.1.9</ecNumber>
    </recommendedName>
    <alternativeName>
        <fullName evidence="7">Phosphoglucose isomerase</fullName>
        <shortName evidence="7">PGI</shortName>
    </alternativeName>
    <alternativeName>
        <fullName evidence="7">Phosphohexose isomerase</fullName>
        <shortName evidence="7">PHI</shortName>
    </alternativeName>
</protein>
<evidence type="ECO:0000256" key="7">
    <source>
        <dbReference type="HAMAP-Rule" id="MF_00473"/>
    </source>
</evidence>
<comment type="subcellular location">
    <subcellularLocation>
        <location evidence="7">Cytoplasm</location>
    </subcellularLocation>
</comment>
<comment type="pathway">
    <text evidence="7">Carbohydrate biosynthesis; gluconeogenesis.</text>
</comment>
<dbReference type="InterPro" id="IPR035476">
    <property type="entry name" value="SIS_PGI_1"/>
</dbReference>
<keyword evidence="7" id="KW-0963">Cytoplasm</keyword>
<keyword evidence="10" id="KW-1185">Reference proteome</keyword>
<dbReference type="InterPro" id="IPR046348">
    <property type="entry name" value="SIS_dom_sf"/>
</dbReference>
<evidence type="ECO:0000313" key="10">
    <source>
        <dbReference type="Proteomes" id="UP000187526"/>
    </source>
</evidence>
<dbReference type="CDD" id="cd05016">
    <property type="entry name" value="SIS_PGI_2"/>
    <property type="match status" value="1"/>
</dbReference>
<dbReference type="Proteomes" id="UP000187526">
    <property type="component" value="Unassembled WGS sequence"/>
</dbReference>
<comment type="pathway">
    <text evidence="1 7 8">Carbohydrate degradation; glycolysis; D-glyceraldehyde 3-phosphate and glycerone phosphate from D-glucose: step 2/4.</text>
</comment>
<evidence type="ECO:0000256" key="4">
    <source>
        <dbReference type="ARBA" id="ARBA00023152"/>
    </source>
</evidence>
<evidence type="ECO:0000256" key="2">
    <source>
        <dbReference type="ARBA" id="ARBA00006604"/>
    </source>
</evidence>
<feature type="active site" description="Proton donor" evidence="7">
    <location>
        <position position="344"/>
    </location>
</feature>
<dbReference type="GO" id="GO:0006096">
    <property type="term" value="P:glycolytic process"/>
    <property type="evidence" value="ECO:0007669"/>
    <property type="project" value="UniProtKB-UniRule"/>
</dbReference>
<evidence type="ECO:0000256" key="1">
    <source>
        <dbReference type="ARBA" id="ARBA00004926"/>
    </source>
</evidence>
<dbReference type="SUPFAM" id="SSF53697">
    <property type="entry name" value="SIS domain"/>
    <property type="match status" value="1"/>
</dbReference>
<gene>
    <name evidence="7" type="primary">pgi</name>
    <name evidence="9" type="ORF">BJN45_11595</name>
</gene>
<sequence>MGRLTTTAAWQALEKHAAEISPLHLRGIFAADPQRFTRLSLAHGQFFIDFSKQRITPTTLTLLRQLAEQADWQGWIARMRSGEAINHTENRAVGHCALRAGPQAPAEVRHVLRRMADFCERIHDGQWRGFSGERITDIVNLGIGGSDLGPRMAAQALASFQQPDLRVHFVSNLDSADLAGTLSRLNPRTTLFIVASKTFTTLETLTNARTARHWLLHAAGDDSAISRHFVAASTNLAATGEFGIAPENVFPFSDWVGGRFSLWSSIGLPIALAVGFRNFEQLLAGARDMDEHFFSAPAEHNLPLTLALVGLWNTNFLNAHSHGIFPYSHSLGLLPAHLQQLEMESNGKRIDRDGLPVDYATNPVLWGEPGTNGQHSFFQLLHQGSALVACDFIALGKSDFPLPGHHSGLLANCLAQSSALAFGQTADEARAAGIDEALVAYRTFPGNQPSTTIILPELTPFTLGQLIALYEHKVFCLGALWNLNAFDQWGVELGKQLASRLAPTIRGERPDDDLDASTRGLIAHLHQFRN</sequence>
<accession>A0A1R1I2E3</accession>